<organism evidence="2 3">
    <name type="scientific">Leminorella richardii</name>
    <dbReference type="NCBI Taxonomy" id="158841"/>
    <lineage>
        <taxon>Bacteria</taxon>
        <taxon>Pseudomonadati</taxon>
        <taxon>Pseudomonadota</taxon>
        <taxon>Gammaproteobacteria</taxon>
        <taxon>Enterobacterales</taxon>
        <taxon>Budviciaceae</taxon>
        <taxon>Leminorella</taxon>
    </lineage>
</organism>
<evidence type="ECO:0000313" key="2">
    <source>
        <dbReference type="EMBL" id="SQI36694.1"/>
    </source>
</evidence>
<dbReference type="AlphaFoldDB" id="A0A2X4XJ94"/>
<sequence length="108" mass="12203">MPKRITLTLLALLFSTPMAMAAATLSEETVANICHKYGLEKDNSEFQDRLKVLKPDGDSIRLDRYDAMLGSQHIATQLTATLKDKDGKSLKMLCLLENDSPLYIYFYE</sequence>
<accession>A0A2X4XJ94</accession>
<keyword evidence="3" id="KW-1185">Reference proteome</keyword>
<evidence type="ECO:0000313" key="3">
    <source>
        <dbReference type="Proteomes" id="UP000249005"/>
    </source>
</evidence>
<evidence type="ECO:0008006" key="4">
    <source>
        <dbReference type="Google" id="ProtNLM"/>
    </source>
</evidence>
<proteinExistence type="predicted"/>
<feature type="signal peptide" evidence="1">
    <location>
        <begin position="1"/>
        <end position="21"/>
    </location>
</feature>
<dbReference type="EMBL" id="LS483470">
    <property type="protein sequence ID" value="SQI36694.1"/>
    <property type="molecule type" value="Genomic_DNA"/>
</dbReference>
<name>A0A2X4XJ94_9GAMM</name>
<dbReference type="KEGG" id="lri:NCTC12151_00901"/>
<dbReference type="Proteomes" id="UP000249005">
    <property type="component" value="Chromosome 1"/>
</dbReference>
<evidence type="ECO:0000256" key="1">
    <source>
        <dbReference type="SAM" id="SignalP"/>
    </source>
</evidence>
<protein>
    <recommendedName>
        <fullName evidence="4">Lipoprotein</fullName>
    </recommendedName>
</protein>
<gene>
    <name evidence="2" type="ORF">NCTC12151_00901</name>
</gene>
<feature type="chain" id="PRO_5016120467" description="Lipoprotein" evidence="1">
    <location>
        <begin position="22"/>
        <end position="108"/>
    </location>
</feature>
<dbReference type="RefSeq" id="WP_232054859.1">
    <property type="nucleotide sequence ID" value="NZ_LR698987.1"/>
</dbReference>
<keyword evidence="1" id="KW-0732">Signal</keyword>
<reference evidence="2 3" key="1">
    <citation type="submission" date="2018-06" db="EMBL/GenBank/DDBJ databases">
        <authorList>
            <consortium name="Pathogen Informatics"/>
            <person name="Doyle S."/>
        </authorList>
    </citation>
    <scope>NUCLEOTIDE SEQUENCE [LARGE SCALE GENOMIC DNA]</scope>
    <source>
        <strain evidence="2 3">NCTC12151</strain>
    </source>
</reference>